<feature type="domain" description="LysM" evidence="8">
    <location>
        <begin position="1"/>
        <end position="45"/>
    </location>
</feature>
<dbReference type="InterPro" id="IPR000834">
    <property type="entry name" value="Peptidase_M14"/>
</dbReference>
<sequence>MIVIVRQGDSLWDYSQLFGIPLTLIVASNKQVNPNQMMIGQQIAIPGYELQTHTIQSGDTLWGIAQTNQMPIDLLYLVNPGIQPMALQIGQNINIPRRITNSIISDVDHYTYDKMRADIQRLRNLYPFMDQQIIGNSVLNKDIIELRIGTGTRQKHINGSFHATEWITTPIIMKFLNDYVLALTNSQQIRGLNLLPFFESNTLSLVPMVNPDGVDLVLDGADAAGSKRDFVLSINDGNTDFSEWKANINGVDLNNQYPALWETEADRKPTSPQPRDFPGYQPLSEPEAIAMANLAQQWPFEILNAFHTQGQEIYWGFQGLEPPQSETIVEEFSRVSGYEAIQYVDSYAGYKDWFIQEFQRPGYTVELGIGVNPLPISQFDEIYEDTLGIMLATLYM</sequence>
<organism evidence="10 11">
    <name type="scientific">Gracilibacillus caseinilyticus</name>
    <dbReference type="NCBI Taxonomy" id="2932256"/>
    <lineage>
        <taxon>Bacteria</taxon>
        <taxon>Bacillati</taxon>
        <taxon>Bacillota</taxon>
        <taxon>Bacilli</taxon>
        <taxon>Bacillales</taxon>
        <taxon>Bacillaceae</taxon>
        <taxon>Gracilibacillus</taxon>
    </lineage>
</organism>
<dbReference type="PANTHER" id="PTHR11705:SF143">
    <property type="entry name" value="SLL0236 PROTEIN"/>
    <property type="match status" value="1"/>
</dbReference>
<dbReference type="RefSeq" id="WP_244719124.1">
    <property type="nucleotide sequence ID" value="NZ_CP095072.1"/>
</dbReference>
<dbReference type="SUPFAM" id="SSF53187">
    <property type="entry name" value="Zn-dependent exopeptidases"/>
    <property type="match status" value="1"/>
</dbReference>
<reference evidence="10 11" key="1">
    <citation type="submission" date="2022-04" db="EMBL/GenBank/DDBJ databases">
        <title>Gracilibacillus sp. isolated from saltern.</title>
        <authorList>
            <person name="Won M."/>
            <person name="Lee C.-M."/>
            <person name="Woen H.-Y."/>
            <person name="Kwon S.-W."/>
        </authorList>
    </citation>
    <scope>NUCLEOTIDE SEQUENCE [LARGE SCALE GENOMIC DNA]</scope>
    <source>
        <strain evidence="10 11">SSWR10-1</strain>
    </source>
</reference>
<dbReference type="PANTHER" id="PTHR11705">
    <property type="entry name" value="PROTEASE FAMILY M14 CARBOXYPEPTIDASE A,B"/>
    <property type="match status" value="1"/>
</dbReference>
<keyword evidence="6" id="KW-0482">Metalloprotease</keyword>
<evidence type="ECO:0000256" key="7">
    <source>
        <dbReference type="PROSITE-ProRule" id="PRU01379"/>
    </source>
</evidence>
<dbReference type="CDD" id="cd06229">
    <property type="entry name" value="M14_Endopeptidase_I"/>
    <property type="match status" value="1"/>
</dbReference>
<keyword evidence="5" id="KW-0862">Zinc</keyword>
<dbReference type="SMART" id="SM00257">
    <property type="entry name" value="LysM"/>
    <property type="match status" value="2"/>
</dbReference>
<keyword evidence="4" id="KW-0378">Hydrolase</keyword>
<protein>
    <submittedName>
        <fullName evidence="10">M14 family metallopeptidase</fullName>
    </submittedName>
</protein>
<dbReference type="InterPro" id="IPR036779">
    <property type="entry name" value="LysM_dom_sf"/>
</dbReference>
<evidence type="ECO:0000313" key="10">
    <source>
        <dbReference type="EMBL" id="UOQ48510.1"/>
    </source>
</evidence>
<name>A0ABY4EW69_9BACI</name>
<dbReference type="InterPro" id="IPR034274">
    <property type="entry name" value="ENP1_M14_CPD"/>
</dbReference>
<dbReference type="Pfam" id="PF01476">
    <property type="entry name" value="LysM"/>
    <property type="match status" value="2"/>
</dbReference>
<feature type="active site" description="Proton donor/acceptor" evidence="7">
    <location>
        <position position="366"/>
    </location>
</feature>
<dbReference type="Proteomes" id="UP000831782">
    <property type="component" value="Chromosome"/>
</dbReference>
<comment type="similarity">
    <text evidence="2 7">Belongs to the peptidase M14 family.</text>
</comment>
<evidence type="ECO:0000259" key="8">
    <source>
        <dbReference type="PROSITE" id="PS51782"/>
    </source>
</evidence>
<dbReference type="Gene3D" id="3.40.630.10">
    <property type="entry name" value="Zn peptidases"/>
    <property type="match status" value="1"/>
</dbReference>
<dbReference type="InterPro" id="IPR018392">
    <property type="entry name" value="LysM"/>
</dbReference>
<comment type="cofactor">
    <cofactor evidence="1">
        <name>Zn(2+)</name>
        <dbReference type="ChEBI" id="CHEBI:29105"/>
    </cofactor>
</comment>
<evidence type="ECO:0000259" key="9">
    <source>
        <dbReference type="PROSITE" id="PS52035"/>
    </source>
</evidence>
<dbReference type="SUPFAM" id="SSF54106">
    <property type="entry name" value="LysM domain"/>
    <property type="match status" value="2"/>
</dbReference>
<keyword evidence="3" id="KW-0645">Protease</keyword>
<evidence type="ECO:0000256" key="3">
    <source>
        <dbReference type="ARBA" id="ARBA00022670"/>
    </source>
</evidence>
<dbReference type="PROSITE" id="PS52035">
    <property type="entry name" value="PEPTIDASE_M14"/>
    <property type="match status" value="1"/>
</dbReference>
<evidence type="ECO:0000256" key="5">
    <source>
        <dbReference type="ARBA" id="ARBA00022833"/>
    </source>
</evidence>
<evidence type="ECO:0000256" key="1">
    <source>
        <dbReference type="ARBA" id="ARBA00001947"/>
    </source>
</evidence>
<proteinExistence type="inferred from homology"/>
<dbReference type="Pfam" id="PF00246">
    <property type="entry name" value="Peptidase_M14"/>
    <property type="match status" value="1"/>
</dbReference>
<gene>
    <name evidence="10" type="ORF">MUN88_21185</name>
</gene>
<evidence type="ECO:0000256" key="2">
    <source>
        <dbReference type="ARBA" id="ARBA00005988"/>
    </source>
</evidence>
<feature type="domain" description="LysM" evidence="8">
    <location>
        <begin position="51"/>
        <end position="95"/>
    </location>
</feature>
<dbReference type="EMBL" id="CP095072">
    <property type="protein sequence ID" value="UOQ48510.1"/>
    <property type="molecule type" value="Genomic_DNA"/>
</dbReference>
<dbReference type="SMART" id="SM00631">
    <property type="entry name" value="Zn_pept"/>
    <property type="match status" value="1"/>
</dbReference>
<dbReference type="Gene3D" id="3.10.350.10">
    <property type="entry name" value="LysM domain"/>
    <property type="match status" value="2"/>
</dbReference>
<evidence type="ECO:0000256" key="4">
    <source>
        <dbReference type="ARBA" id="ARBA00022801"/>
    </source>
</evidence>
<dbReference type="PROSITE" id="PS51782">
    <property type="entry name" value="LYSM"/>
    <property type="match status" value="2"/>
</dbReference>
<dbReference type="CDD" id="cd00118">
    <property type="entry name" value="LysM"/>
    <property type="match status" value="2"/>
</dbReference>
<accession>A0ABY4EW69</accession>
<keyword evidence="11" id="KW-1185">Reference proteome</keyword>
<evidence type="ECO:0000256" key="6">
    <source>
        <dbReference type="ARBA" id="ARBA00023049"/>
    </source>
</evidence>
<feature type="domain" description="Peptidase M14" evidence="9">
    <location>
        <begin position="108"/>
        <end position="394"/>
    </location>
</feature>
<evidence type="ECO:0000313" key="11">
    <source>
        <dbReference type="Proteomes" id="UP000831782"/>
    </source>
</evidence>